<dbReference type="EMBL" id="LM655252">
    <property type="protein sequence ID" value="CDZ16495.1"/>
    <property type="molecule type" value="Genomic_DNA"/>
</dbReference>
<dbReference type="InterPro" id="IPR040131">
    <property type="entry name" value="MnmG_N"/>
</dbReference>
<dbReference type="STRING" id="1495769.CEM_235"/>
<dbReference type="AlphaFoldDB" id="A0A078KHY5"/>
<evidence type="ECO:0000256" key="8">
    <source>
        <dbReference type="ARBA" id="ARBA00022827"/>
    </source>
</evidence>
<dbReference type="KEGG" id="eme:CEM_235"/>
<dbReference type="InterPro" id="IPR044920">
    <property type="entry name" value="MnmG_C_subdom_sf"/>
</dbReference>
<comment type="subcellular location">
    <subcellularLocation>
        <location evidence="12">Cytoplasm</location>
    </subcellularLocation>
</comment>
<dbReference type="PANTHER" id="PTHR11806">
    <property type="entry name" value="GLUCOSE INHIBITED DIVISION PROTEIN A"/>
    <property type="match status" value="1"/>
</dbReference>
<dbReference type="Gene3D" id="3.50.50.60">
    <property type="entry name" value="FAD/NAD(P)-binding domain"/>
    <property type="match status" value="2"/>
</dbReference>
<evidence type="ECO:0000256" key="1">
    <source>
        <dbReference type="ARBA" id="ARBA00001974"/>
    </source>
</evidence>
<feature type="domain" description="tRNA uridine 5-carboxymethylaminomethyl modification enzyme C-terminal subdomain" evidence="13">
    <location>
        <begin position="540"/>
        <end position="611"/>
    </location>
</feature>
<evidence type="ECO:0000256" key="6">
    <source>
        <dbReference type="ARBA" id="ARBA00022630"/>
    </source>
</evidence>
<dbReference type="InterPro" id="IPR020595">
    <property type="entry name" value="MnmG-rel_CS"/>
</dbReference>
<keyword evidence="7 12" id="KW-0819">tRNA processing</keyword>
<evidence type="ECO:0000256" key="3">
    <source>
        <dbReference type="ARBA" id="ARBA00007653"/>
    </source>
</evidence>
<evidence type="ECO:0000256" key="5">
    <source>
        <dbReference type="ARBA" id="ARBA00022490"/>
    </source>
</evidence>
<dbReference type="PATRIC" id="fig|1495769.3.peg.217"/>
<evidence type="ECO:0000256" key="7">
    <source>
        <dbReference type="ARBA" id="ARBA00022694"/>
    </source>
</evidence>
<reference evidence="15" key="1">
    <citation type="submission" date="2014-07" db="EMBL/GenBank/DDBJ databases">
        <authorList>
            <person name="Santos-Garcia D."/>
        </authorList>
    </citation>
    <scope>NUCLEOTIDE SEQUENCE [LARGE SCALE GENOMIC DNA]</scope>
</reference>
<feature type="binding site" evidence="12">
    <location>
        <position position="124"/>
    </location>
    <ligand>
        <name>FAD</name>
        <dbReference type="ChEBI" id="CHEBI:57692"/>
    </ligand>
</feature>
<dbReference type="Gene3D" id="1.10.10.1800">
    <property type="entry name" value="tRNA uridine 5-carboxymethylaminomethyl modification enzyme MnmG/GidA"/>
    <property type="match status" value="1"/>
</dbReference>
<dbReference type="PROSITE" id="PS01281">
    <property type="entry name" value="GIDA_2"/>
    <property type="match status" value="1"/>
</dbReference>
<dbReference type="InterPro" id="IPR004416">
    <property type="entry name" value="MnmG"/>
</dbReference>
<dbReference type="Pfam" id="PF13932">
    <property type="entry name" value="SAM_GIDA_C"/>
    <property type="match status" value="1"/>
</dbReference>
<dbReference type="GO" id="GO:0005829">
    <property type="term" value="C:cytosol"/>
    <property type="evidence" value="ECO:0007669"/>
    <property type="project" value="TreeGrafter"/>
</dbReference>
<comment type="subunit">
    <text evidence="10 12">Homodimer. Heterotetramer of two MnmE and two MnmG subunits.</text>
</comment>
<gene>
    <name evidence="12 14" type="primary">mnmG</name>
    <name evidence="12" type="synonym">gidA</name>
    <name evidence="14" type="ORF">CEM_235</name>
</gene>
<proteinExistence type="inferred from homology"/>
<dbReference type="SUPFAM" id="SSF51905">
    <property type="entry name" value="FAD/NAD(P)-binding domain"/>
    <property type="match status" value="1"/>
</dbReference>
<sequence>MSINKFDVIVIGGGHAGTEAALASARIGVKTLLITHNINTIGKTSCNPAIGGIGKSNLVKEIDAMGGVMALATDLAGIQFRILNSRKGSAVHATRAQIDCNLYKLAIQYFIKKQKNLSILQQTVIDLIIKHGQVYGVICLKEIFFYSKTVILCTGTFLSGKIYIGLYNYTGGRAGDPSTKMLSIRLRELTNIARLKTGTPPRIDARTVDFSSLEIQKGDIPTPIMSYIGNIKLHPSQINCFITHTNEHTHEIIRANLNYSPMYCDLIEGIGPRYCPSIEDKISKFPNKLSHQIFIEPVGLNTYELYPNGISTSLPFNIQIKMIRSIKGFENSHIINPGYAIEYDFIDPRYLYPWMETRFIKNLFLAGQINGTTGYEEAGAQGIIAGLNAARRGKNLYMWYPRRDEAYMGVMIDDLICKGTQEPYRMFTSRSEYRLLLREDNADLRLTEIGRKLLLVDDIRFLAFDLKYKALKIEKELFIKNCINIEHLNILENKLFIISKKYSLFYLLHNTELNYKNIIFLKKGYFIKIDVISKQIQIKEKYAGYIERQKKEIKNLHIYEKTIIPLNIDYNNIYGLSIEIKQQLNRIRPQTLAQAGRITGVTPSAINLIIFYIKNYNNIKIQNVL</sequence>
<comment type="cofactor">
    <cofactor evidence="1 12">
        <name>FAD</name>
        <dbReference type="ChEBI" id="CHEBI:57692"/>
    </cofactor>
</comment>
<dbReference type="FunFam" id="3.50.50.60:FF:000002">
    <property type="entry name" value="tRNA uridine 5-carboxymethylaminomethyl modification enzyme MnmG"/>
    <property type="match status" value="1"/>
</dbReference>
<dbReference type="Gene3D" id="1.10.150.570">
    <property type="entry name" value="GidA associated domain, C-terminal subdomain"/>
    <property type="match status" value="1"/>
</dbReference>
<dbReference type="Pfam" id="PF21680">
    <property type="entry name" value="GIDA_C_1st"/>
    <property type="match status" value="1"/>
</dbReference>
<dbReference type="GO" id="GO:0030488">
    <property type="term" value="P:tRNA methylation"/>
    <property type="evidence" value="ECO:0007669"/>
    <property type="project" value="TreeGrafter"/>
</dbReference>
<accession>A0A078KHY5</accession>
<feature type="binding site" evidence="12">
    <location>
        <begin position="271"/>
        <end position="285"/>
    </location>
    <ligand>
        <name>NAD(+)</name>
        <dbReference type="ChEBI" id="CHEBI:57540"/>
    </ligand>
</feature>
<evidence type="ECO:0000256" key="12">
    <source>
        <dbReference type="HAMAP-Rule" id="MF_00129"/>
    </source>
</evidence>
<comment type="similarity">
    <text evidence="3 12">Belongs to the MnmG family.</text>
</comment>
<evidence type="ECO:0000256" key="2">
    <source>
        <dbReference type="ARBA" id="ARBA00003717"/>
    </source>
</evidence>
<dbReference type="InterPro" id="IPR036188">
    <property type="entry name" value="FAD/NAD-bd_sf"/>
</dbReference>
<dbReference type="FunFam" id="1.10.150.570:FF:000001">
    <property type="entry name" value="tRNA uridine 5-carboxymethylaminomethyl modification enzyme MnmG"/>
    <property type="match status" value="1"/>
</dbReference>
<evidence type="ECO:0000259" key="13">
    <source>
        <dbReference type="SMART" id="SM01228"/>
    </source>
</evidence>
<dbReference type="InterPro" id="IPR002218">
    <property type="entry name" value="MnmG-rel"/>
</dbReference>
<comment type="function">
    <text evidence="2 12">NAD-binding protein involved in the addition of a carboxymethylaminomethyl (cmnm) group at the wobble position (U34) of certain tRNAs, forming tRNA-cmnm(5)s(2)U34.</text>
</comment>
<dbReference type="PROSITE" id="PS01280">
    <property type="entry name" value="GIDA_1"/>
    <property type="match status" value="1"/>
</dbReference>
<dbReference type="PRINTS" id="PR00411">
    <property type="entry name" value="PNDRDTASEI"/>
</dbReference>
<dbReference type="GO" id="GO:0050660">
    <property type="term" value="F:flavin adenine dinucleotide binding"/>
    <property type="evidence" value="ECO:0007669"/>
    <property type="project" value="UniProtKB-UniRule"/>
</dbReference>
<protein>
    <recommendedName>
        <fullName evidence="4 12">tRNA uridine 5-carboxymethylaminomethyl modification enzyme MnmG</fullName>
    </recommendedName>
    <alternativeName>
        <fullName evidence="11 12">Glucose-inhibited division protein A</fullName>
    </alternativeName>
</protein>
<dbReference type="FunFam" id="3.50.50.60:FF:000010">
    <property type="entry name" value="tRNA uridine 5-carboxymethylaminomethyl modification enzyme MnmG"/>
    <property type="match status" value="1"/>
</dbReference>
<feature type="binding site" evidence="12">
    <location>
        <begin position="12"/>
        <end position="17"/>
    </location>
    <ligand>
        <name>FAD</name>
        <dbReference type="ChEBI" id="CHEBI:57692"/>
    </ligand>
</feature>
<keyword evidence="8 12" id="KW-0274">FAD</keyword>
<evidence type="ECO:0000256" key="10">
    <source>
        <dbReference type="ARBA" id="ARBA00025948"/>
    </source>
</evidence>
<evidence type="ECO:0000256" key="9">
    <source>
        <dbReference type="ARBA" id="ARBA00023027"/>
    </source>
</evidence>
<name>A0A078KHY5_9GAMM</name>
<dbReference type="Pfam" id="PF01134">
    <property type="entry name" value="GIDA"/>
    <property type="match status" value="1"/>
</dbReference>
<dbReference type="Proteomes" id="UP000032420">
    <property type="component" value="Chromosome I"/>
</dbReference>
<organism evidence="14 15">
    <name type="scientific">Candidatus Johnevansia muelleri</name>
    <dbReference type="NCBI Taxonomy" id="1495769"/>
    <lineage>
        <taxon>Bacteria</taxon>
        <taxon>Pseudomonadati</taxon>
        <taxon>Pseudomonadota</taxon>
        <taxon>Gammaproteobacteria</taxon>
        <taxon>Candidatus Johnevansiales</taxon>
        <taxon>Candidatus Johnevansiaceae</taxon>
        <taxon>Candidatus Johnevansia</taxon>
    </lineage>
</organism>
<dbReference type="HAMAP" id="MF_00129">
    <property type="entry name" value="MnmG_GidA"/>
    <property type="match status" value="1"/>
</dbReference>
<evidence type="ECO:0000313" key="14">
    <source>
        <dbReference type="EMBL" id="CDZ16495.1"/>
    </source>
</evidence>
<dbReference type="GO" id="GO:0002098">
    <property type="term" value="P:tRNA wobble uridine modification"/>
    <property type="evidence" value="ECO:0007669"/>
    <property type="project" value="InterPro"/>
</dbReference>
<dbReference type="PANTHER" id="PTHR11806:SF0">
    <property type="entry name" value="PROTEIN MTO1 HOMOLOG, MITOCHONDRIAL"/>
    <property type="match status" value="1"/>
</dbReference>
<dbReference type="InterPro" id="IPR049312">
    <property type="entry name" value="GIDA_C_N"/>
</dbReference>
<feature type="binding site" evidence="12">
    <location>
        <position position="179"/>
    </location>
    <ligand>
        <name>FAD</name>
        <dbReference type="ChEBI" id="CHEBI:57692"/>
    </ligand>
</feature>
<dbReference type="HOGENOM" id="CLU_007831_2_2_6"/>
<keyword evidence="5 12" id="KW-0963">Cytoplasm</keyword>
<keyword evidence="15" id="KW-1185">Reference proteome</keyword>
<keyword evidence="9 12" id="KW-0520">NAD</keyword>
<dbReference type="SMART" id="SM01228">
    <property type="entry name" value="GIDA_assoc_3"/>
    <property type="match status" value="1"/>
</dbReference>
<feature type="binding site" evidence="12">
    <location>
        <position position="368"/>
    </location>
    <ligand>
        <name>FAD</name>
        <dbReference type="ChEBI" id="CHEBI:57692"/>
    </ligand>
</feature>
<dbReference type="InterPro" id="IPR026904">
    <property type="entry name" value="MnmG_C"/>
</dbReference>
<dbReference type="OrthoDB" id="9815560at2"/>
<evidence type="ECO:0000256" key="4">
    <source>
        <dbReference type="ARBA" id="ARBA00020461"/>
    </source>
</evidence>
<evidence type="ECO:0000256" key="11">
    <source>
        <dbReference type="ARBA" id="ARBA00031800"/>
    </source>
</evidence>
<dbReference type="InterPro" id="IPR047001">
    <property type="entry name" value="MnmG_C_subdom"/>
</dbReference>
<dbReference type="NCBIfam" id="TIGR00136">
    <property type="entry name" value="mnmG_gidA"/>
    <property type="match status" value="1"/>
</dbReference>
<keyword evidence="6 12" id="KW-0285">Flavoprotein</keyword>
<evidence type="ECO:0000313" key="15">
    <source>
        <dbReference type="Proteomes" id="UP000032420"/>
    </source>
</evidence>